<dbReference type="AlphaFoldDB" id="A0A6N7PYC9"/>
<dbReference type="Pfam" id="PF24290">
    <property type="entry name" value="DUF7478"/>
    <property type="match status" value="1"/>
</dbReference>
<dbReference type="OrthoDB" id="9846370at2"/>
<gene>
    <name evidence="2" type="ORF">GF068_34620</name>
</gene>
<evidence type="ECO:0000313" key="2">
    <source>
        <dbReference type="EMBL" id="MRG97023.1"/>
    </source>
</evidence>
<proteinExistence type="predicted"/>
<dbReference type="InterPro" id="IPR055901">
    <property type="entry name" value="DUF7478"/>
</dbReference>
<dbReference type="RefSeq" id="WP_153823805.1">
    <property type="nucleotide sequence ID" value="NZ_WJIE01000014.1"/>
</dbReference>
<dbReference type="EMBL" id="WJIE01000014">
    <property type="protein sequence ID" value="MRG97023.1"/>
    <property type="molecule type" value="Genomic_DNA"/>
</dbReference>
<evidence type="ECO:0000259" key="1">
    <source>
        <dbReference type="Pfam" id="PF24290"/>
    </source>
</evidence>
<reference evidence="2 3" key="1">
    <citation type="submission" date="2019-10" db="EMBL/GenBank/DDBJ databases">
        <title>A soil myxobacterium in the family Polyangiaceae.</title>
        <authorList>
            <person name="Li Y."/>
            <person name="Wang J."/>
        </authorList>
    </citation>
    <scope>NUCLEOTIDE SEQUENCE [LARGE SCALE GENOMIC DNA]</scope>
    <source>
        <strain evidence="2 3">DSM 14734</strain>
    </source>
</reference>
<keyword evidence="3" id="KW-1185">Reference proteome</keyword>
<accession>A0A6N7PYC9</accession>
<protein>
    <recommendedName>
        <fullName evidence="1">DUF7478 domain-containing protein</fullName>
    </recommendedName>
</protein>
<name>A0A6N7PYC9_9BACT</name>
<comment type="caution">
    <text evidence="2">The sequence shown here is derived from an EMBL/GenBank/DDBJ whole genome shotgun (WGS) entry which is preliminary data.</text>
</comment>
<sequence>MKSCRKACSTPADCTKSNIPIYGADNYDCVAGACEYKGCNSSQECTDQFKTTSVCGPSPAPYTSNQCYFPCTTVNDCFHPGAPATKDADNFACVDGLCRDVGCGSTQECIDALKDPALVCAQFPDLPLKTCVRTCGVVADCAPPGSPPTLDEDNFVCVNGLCKSTGCNSDEECNAAGAAIPYVCR</sequence>
<feature type="domain" description="DUF7478" evidence="1">
    <location>
        <begin position="23"/>
        <end position="184"/>
    </location>
</feature>
<organism evidence="2 3">
    <name type="scientific">Polyangium spumosum</name>
    <dbReference type="NCBI Taxonomy" id="889282"/>
    <lineage>
        <taxon>Bacteria</taxon>
        <taxon>Pseudomonadati</taxon>
        <taxon>Myxococcota</taxon>
        <taxon>Polyangia</taxon>
        <taxon>Polyangiales</taxon>
        <taxon>Polyangiaceae</taxon>
        <taxon>Polyangium</taxon>
    </lineage>
</organism>
<evidence type="ECO:0000313" key="3">
    <source>
        <dbReference type="Proteomes" id="UP000440224"/>
    </source>
</evidence>
<dbReference type="Proteomes" id="UP000440224">
    <property type="component" value="Unassembled WGS sequence"/>
</dbReference>